<name>A0ACC3C7C1_PYRYE</name>
<gene>
    <name evidence="1" type="ORF">I4F81_008592</name>
</gene>
<accession>A0ACC3C7C1</accession>
<dbReference type="Proteomes" id="UP000798662">
    <property type="component" value="Chromosome 2"/>
</dbReference>
<evidence type="ECO:0000313" key="2">
    <source>
        <dbReference type="Proteomes" id="UP000798662"/>
    </source>
</evidence>
<keyword evidence="2" id="KW-1185">Reference proteome</keyword>
<reference evidence="1" key="1">
    <citation type="submission" date="2019-11" db="EMBL/GenBank/DDBJ databases">
        <title>Nori genome reveals adaptations in red seaweeds to the harsh intertidal environment.</title>
        <authorList>
            <person name="Wang D."/>
            <person name="Mao Y."/>
        </authorList>
    </citation>
    <scope>NUCLEOTIDE SEQUENCE</scope>
    <source>
        <tissue evidence="1">Gametophyte</tissue>
    </source>
</reference>
<dbReference type="EMBL" id="CM020619">
    <property type="protein sequence ID" value="KAK1866072.1"/>
    <property type="molecule type" value="Genomic_DNA"/>
</dbReference>
<protein>
    <submittedName>
        <fullName evidence="1">Uncharacterized protein</fullName>
    </submittedName>
</protein>
<evidence type="ECO:0000313" key="1">
    <source>
        <dbReference type="EMBL" id="KAK1866072.1"/>
    </source>
</evidence>
<proteinExistence type="predicted"/>
<organism evidence="1 2">
    <name type="scientific">Pyropia yezoensis</name>
    <name type="common">Susabi-nori</name>
    <name type="synonym">Porphyra yezoensis</name>
    <dbReference type="NCBI Taxonomy" id="2788"/>
    <lineage>
        <taxon>Eukaryota</taxon>
        <taxon>Rhodophyta</taxon>
        <taxon>Bangiophyceae</taxon>
        <taxon>Bangiales</taxon>
        <taxon>Bangiaceae</taxon>
        <taxon>Pyropia</taxon>
    </lineage>
</organism>
<sequence length="283" mass="26474">MALLDKPQLRPFAAAAFAPSLQVLVLEVEKKRQHPHEPASPSSVLAHGYLRGDAAARTAATPFGAGHAAGEAEVAGLVAPGVLAGGGAAAYADRLGLARAPGGGVGARREDRWRRYSAVVVAAVDAERSGGAAGEGRKRPRPTPDAGETPNGPGGDGSGNGRGGWGGGVDSSGGAAAGGDAGVAPPPPANDAVTDTVGAVVVDACGGVAAAASTGGAWLGPPGRLGAAAIPGAAAGVDPAGVAAAAASGVSERLIAGGVAATLARALGGGCPLAAAAAAGAAS</sequence>
<comment type="caution">
    <text evidence="1">The sequence shown here is derived from an EMBL/GenBank/DDBJ whole genome shotgun (WGS) entry which is preliminary data.</text>
</comment>